<sequence>MTAGWLDAGGRWPWNFSLPWSARPKTKKLHQNGHDKPSRQDVPYFALEVSDSKRVEEELAQESSIYNKPDSLRSAAIIVSWMSVVFSFLSGVAAIVISEIVDSESLFGYGLDAVLDSLSSVAVIWRFYGKGSSAAAEAKERKACIVISFFFFVSATSLLYKSGVALSKGEEKSEDENRILTDVFSGICGAVSLVLASLKVYLGLKLDSRALLTDSIITYVGAAMSFLGLLGVEIYRMEDSVWYLDAAFGLCCGVFLLCFGAKLLIQMTCLYPKHQVLEDEVQS</sequence>
<gene>
    <name evidence="12" type="ORF">EGW08_002382</name>
</gene>
<feature type="transmembrane region" description="Helical" evidence="11">
    <location>
        <begin position="216"/>
        <end position="235"/>
    </location>
</feature>
<evidence type="ECO:0000256" key="4">
    <source>
        <dbReference type="ARBA" id="ARBA00022692"/>
    </source>
</evidence>
<accession>A0A433U7Q9</accession>
<evidence type="ECO:0000256" key="5">
    <source>
        <dbReference type="ARBA" id="ARBA00022753"/>
    </source>
</evidence>
<feature type="transmembrane region" description="Helical" evidence="11">
    <location>
        <begin position="241"/>
        <end position="265"/>
    </location>
</feature>
<evidence type="ECO:0000313" key="13">
    <source>
        <dbReference type="Proteomes" id="UP000271974"/>
    </source>
</evidence>
<dbReference type="PANTHER" id="PTHR31937">
    <property type="entry name" value="TRANSMEMBRANE PROTEIN 163"/>
    <property type="match status" value="1"/>
</dbReference>
<keyword evidence="6" id="KW-0862">Zinc</keyword>
<evidence type="ECO:0000256" key="7">
    <source>
        <dbReference type="ARBA" id="ARBA00022989"/>
    </source>
</evidence>
<evidence type="ECO:0000313" key="12">
    <source>
        <dbReference type="EMBL" id="RUS89852.1"/>
    </source>
</evidence>
<evidence type="ECO:0000256" key="11">
    <source>
        <dbReference type="SAM" id="Phobius"/>
    </source>
</evidence>
<comment type="similarity">
    <text evidence="3">Belongs to the TMEM163 family.</text>
</comment>
<keyword evidence="10" id="KW-0968">Cytoplasmic vesicle</keyword>
<dbReference type="Gene3D" id="1.20.1510.10">
    <property type="entry name" value="Cation efflux protein transmembrane domain"/>
    <property type="match status" value="1"/>
</dbReference>
<dbReference type="OrthoDB" id="5980560at2759"/>
<organism evidence="12 13">
    <name type="scientific">Elysia chlorotica</name>
    <name type="common">Eastern emerald elysia</name>
    <name type="synonym">Sea slug</name>
    <dbReference type="NCBI Taxonomy" id="188477"/>
    <lineage>
        <taxon>Eukaryota</taxon>
        <taxon>Metazoa</taxon>
        <taxon>Spiralia</taxon>
        <taxon>Lophotrochozoa</taxon>
        <taxon>Mollusca</taxon>
        <taxon>Gastropoda</taxon>
        <taxon>Heterobranchia</taxon>
        <taxon>Euthyneura</taxon>
        <taxon>Panpulmonata</taxon>
        <taxon>Sacoglossa</taxon>
        <taxon>Placobranchoidea</taxon>
        <taxon>Plakobranchidae</taxon>
        <taxon>Elysia</taxon>
    </lineage>
</organism>
<dbReference type="SUPFAM" id="SSF161111">
    <property type="entry name" value="Cation efflux protein transmembrane domain-like"/>
    <property type="match status" value="1"/>
</dbReference>
<dbReference type="PANTHER" id="PTHR31937:SF2">
    <property type="entry name" value="TRANSMEMBRANE PROTEIN 163"/>
    <property type="match status" value="1"/>
</dbReference>
<keyword evidence="4 11" id="KW-0812">Transmembrane</keyword>
<dbReference type="AlphaFoldDB" id="A0A433U7Q9"/>
<keyword evidence="9 11" id="KW-0472">Membrane</keyword>
<dbReference type="Proteomes" id="UP000271974">
    <property type="component" value="Unassembled WGS sequence"/>
</dbReference>
<evidence type="ECO:0000256" key="10">
    <source>
        <dbReference type="ARBA" id="ARBA00023329"/>
    </source>
</evidence>
<evidence type="ECO:0000256" key="2">
    <source>
        <dbReference type="ARBA" id="ARBA00004644"/>
    </source>
</evidence>
<evidence type="ECO:0000256" key="3">
    <source>
        <dbReference type="ARBA" id="ARBA00008731"/>
    </source>
</evidence>
<feature type="transmembrane region" description="Helical" evidence="11">
    <location>
        <begin position="183"/>
        <end position="204"/>
    </location>
</feature>
<evidence type="ECO:0000256" key="8">
    <source>
        <dbReference type="ARBA" id="ARBA00023018"/>
    </source>
</evidence>
<keyword evidence="13" id="KW-1185">Reference proteome</keyword>
<keyword evidence="5" id="KW-0967">Endosome</keyword>
<comment type="caution">
    <text evidence="12">The sequence shown here is derived from an EMBL/GenBank/DDBJ whole genome shotgun (WGS) entry which is preliminary data.</text>
</comment>
<feature type="transmembrane region" description="Helical" evidence="11">
    <location>
        <begin position="109"/>
        <end position="128"/>
    </location>
</feature>
<dbReference type="GO" id="GO:0030672">
    <property type="term" value="C:synaptic vesicle membrane"/>
    <property type="evidence" value="ECO:0007669"/>
    <property type="project" value="UniProtKB-SubCell"/>
</dbReference>
<keyword evidence="8" id="KW-0770">Synapse</keyword>
<proteinExistence type="inferred from homology"/>
<feature type="transmembrane region" description="Helical" evidence="11">
    <location>
        <begin position="143"/>
        <end position="163"/>
    </location>
</feature>
<evidence type="ECO:0000256" key="9">
    <source>
        <dbReference type="ARBA" id="ARBA00023136"/>
    </source>
</evidence>
<keyword evidence="7 11" id="KW-1133">Transmembrane helix</keyword>
<reference evidence="12 13" key="1">
    <citation type="submission" date="2019-01" db="EMBL/GenBank/DDBJ databases">
        <title>A draft genome assembly of the solar-powered sea slug Elysia chlorotica.</title>
        <authorList>
            <person name="Cai H."/>
            <person name="Li Q."/>
            <person name="Fang X."/>
            <person name="Li J."/>
            <person name="Curtis N.E."/>
            <person name="Altenburger A."/>
            <person name="Shibata T."/>
            <person name="Feng M."/>
            <person name="Maeda T."/>
            <person name="Schwartz J.A."/>
            <person name="Shigenobu S."/>
            <person name="Lundholm N."/>
            <person name="Nishiyama T."/>
            <person name="Yang H."/>
            <person name="Hasebe M."/>
            <person name="Li S."/>
            <person name="Pierce S.K."/>
            <person name="Wang J."/>
        </authorList>
    </citation>
    <scope>NUCLEOTIDE SEQUENCE [LARGE SCALE GENOMIC DNA]</scope>
    <source>
        <strain evidence="12">EC2010</strain>
        <tissue evidence="12">Whole organism of an adult</tissue>
    </source>
</reference>
<protein>
    <submittedName>
        <fullName evidence="12">Uncharacterized protein</fullName>
    </submittedName>
</protein>
<comment type="subcellular location">
    <subcellularLocation>
        <location evidence="2">Cytoplasmic vesicle</location>
        <location evidence="2">Secretory vesicle</location>
        <location evidence="2">Synaptic vesicle membrane</location>
        <topology evidence="2">Multi-pass membrane protein</topology>
    </subcellularLocation>
    <subcellularLocation>
        <location evidence="1">Early endosome membrane</location>
    </subcellularLocation>
</comment>
<dbReference type="InterPro" id="IPR026765">
    <property type="entry name" value="Tmem163"/>
</dbReference>
<dbReference type="InterPro" id="IPR027469">
    <property type="entry name" value="Cation_efflux_TMD_sf"/>
</dbReference>
<dbReference type="GO" id="GO:0031901">
    <property type="term" value="C:early endosome membrane"/>
    <property type="evidence" value="ECO:0007669"/>
    <property type="project" value="UniProtKB-SubCell"/>
</dbReference>
<dbReference type="EMBL" id="RQTK01000046">
    <property type="protein sequence ID" value="RUS89852.1"/>
    <property type="molecule type" value="Genomic_DNA"/>
</dbReference>
<name>A0A433U7Q9_ELYCH</name>
<evidence type="ECO:0000256" key="6">
    <source>
        <dbReference type="ARBA" id="ARBA00022833"/>
    </source>
</evidence>
<evidence type="ECO:0000256" key="1">
    <source>
        <dbReference type="ARBA" id="ARBA00004146"/>
    </source>
</evidence>
<feature type="transmembrane region" description="Helical" evidence="11">
    <location>
        <begin position="75"/>
        <end position="97"/>
    </location>
</feature>